<feature type="region of interest" description="Disordered" evidence="1">
    <location>
        <begin position="1"/>
        <end position="122"/>
    </location>
</feature>
<dbReference type="AlphaFoldDB" id="A0A0Q3XB85"/>
<gene>
    <name evidence="2" type="ORF">AAES_03148</name>
</gene>
<evidence type="ECO:0000313" key="3">
    <source>
        <dbReference type="Proteomes" id="UP000051836"/>
    </source>
</evidence>
<name>A0A0Q3XB85_AMAAE</name>
<feature type="compositionally biased region" description="Acidic residues" evidence="1">
    <location>
        <begin position="1"/>
        <end position="10"/>
    </location>
</feature>
<evidence type="ECO:0000256" key="1">
    <source>
        <dbReference type="SAM" id="MobiDB-lite"/>
    </source>
</evidence>
<organism evidence="2 3">
    <name type="scientific">Amazona aestiva</name>
    <name type="common">Blue-fronted Amazon parrot</name>
    <dbReference type="NCBI Taxonomy" id="12930"/>
    <lineage>
        <taxon>Eukaryota</taxon>
        <taxon>Metazoa</taxon>
        <taxon>Chordata</taxon>
        <taxon>Craniata</taxon>
        <taxon>Vertebrata</taxon>
        <taxon>Euteleostomi</taxon>
        <taxon>Archelosauria</taxon>
        <taxon>Archosauria</taxon>
        <taxon>Dinosauria</taxon>
        <taxon>Saurischia</taxon>
        <taxon>Theropoda</taxon>
        <taxon>Coelurosauria</taxon>
        <taxon>Aves</taxon>
        <taxon>Neognathae</taxon>
        <taxon>Neoaves</taxon>
        <taxon>Telluraves</taxon>
        <taxon>Australaves</taxon>
        <taxon>Psittaciformes</taxon>
        <taxon>Psittacidae</taxon>
        <taxon>Amazona</taxon>
    </lineage>
</organism>
<reference evidence="2 3" key="1">
    <citation type="submission" date="2015-10" db="EMBL/GenBank/DDBJ databases">
        <authorList>
            <person name="Gilbert D.G."/>
        </authorList>
    </citation>
    <scope>NUCLEOTIDE SEQUENCE [LARGE SCALE GENOMIC DNA]</scope>
    <source>
        <strain evidence="2">FVVF132</strain>
    </source>
</reference>
<keyword evidence="3" id="KW-1185">Reference proteome</keyword>
<protein>
    <submittedName>
        <fullName evidence="2">Uncharacterized protein</fullName>
    </submittedName>
</protein>
<dbReference type="EMBL" id="LMAW01000048">
    <property type="protein sequence ID" value="KQL60997.1"/>
    <property type="molecule type" value="Genomic_DNA"/>
</dbReference>
<sequence>MLGEDSDDEMFGPGALATANRRYKSPVRMLGEDSDDEMLGPGAPATGNRRYRPPKESLVHTPSNPEKDVKGPGPPIPAERGPGPPGLALWPPLPDSSDDSSEEDDSVKGAKSRPPVKDPLIMVKNGNAGWGFCTPTRGTAGADISGSNNRAAP</sequence>
<accession>A0A0Q3XB85</accession>
<dbReference type="Proteomes" id="UP000051836">
    <property type="component" value="Unassembled WGS sequence"/>
</dbReference>
<feature type="compositionally biased region" description="Acidic residues" evidence="1">
    <location>
        <begin position="96"/>
        <end position="105"/>
    </location>
</feature>
<evidence type="ECO:0000313" key="2">
    <source>
        <dbReference type="EMBL" id="KQL60997.1"/>
    </source>
</evidence>
<comment type="caution">
    <text evidence="2">The sequence shown here is derived from an EMBL/GenBank/DDBJ whole genome shotgun (WGS) entry which is preliminary data.</text>
</comment>
<proteinExistence type="predicted"/>
<feature type="compositionally biased region" description="Pro residues" evidence="1">
    <location>
        <begin position="72"/>
        <end position="85"/>
    </location>
</feature>